<dbReference type="AlphaFoldDB" id="A0A7I8VL68"/>
<reference evidence="7 8" key="1">
    <citation type="submission" date="2020-08" db="EMBL/GenBank/DDBJ databases">
        <authorList>
            <person name="Hejnol A."/>
        </authorList>
    </citation>
    <scope>NUCLEOTIDE SEQUENCE [LARGE SCALE GENOMIC DNA]</scope>
</reference>
<dbReference type="CDD" id="cd14978">
    <property type="entry name" value="7tmA_FMRFamide_R-like"/>
    <property type="match status" value="1"/>
</dbReference>
<keyword evidence="3 5" id="KW-1133">Transmembrane helix</keyword>
<dbReference type="InterPro" id="IPR017452">
    <property type="entry name" value="GPCR_Rhodpsn_7TM"/>
</dbReference>
<comment type="caution">
    <text evidence="7">The sequence shown here is derived from an EMBL/GenBank/DDBJ whole genome shotgun (WGS) entry which is preliminary data.</text>
</comment>
<feature type="transmembrane region" description="Helical" evidence="5">
    <location>
        <begin position="191"/>
        <end position="214"/>
    </location>
</feature>
<organism evidence="7 8">
    <name type="scientific">Dimorphilus gyrociliatus</name>
    <dbReference type="NCBI Taxonomy" id="2664684"/>
    <lineage>
        <taxon>Eukaryota</taxon>
        <taxon>Metazoa</taxon>
        <taxon>Spiralia</taxon>
        <taxon>Lophotrochozoa</taxon>
        <taxon>Annelida</taxon>
        <taxon>Polychaeta</taxon>
        <taxon>Polychaeta incertae sedis</taxon>
        <taxon>Dinophilidae</taxon>
        <taxon>Dimorphilus</taxon>
    </lineage>
</organism>
<comment type="subcellular location">
    <subcellularLocation>
        <location evidence="1">Membrane</location>
    </subcellularLocation>
</comment>
<evidence type="ECO:0000313" key="7">
    <source>
        <dbReference type="EMBL" id="CAD5116431.1"/>
    </source>
</evidence>
<gene>
    <name evidence="7" type="ORF">DGYR_LOCUS5067</name>
</gene>
<dbReference type="PROSITE" id="PS50262">
    <property type="entry name" value="G_PROTEIN_RECEP_F1_2"/>
    <property type="match status" value="1"/>
</dbReference>
<feature type="transmembrane region" description="Helical" evidence="5">
    <location>
        <begin position="51"/>
        <end position="77"/>
    </location>
</feature>
<proteinExistence type="predicted"/>
<feature type="transmembrane region" description="Helical" evidence="5">
    <location>
        <begin position="97"/>
        <end position="118"/>
    </location>
</feature>
<name>A0A7I8VL68_9ANNE</name>
<dbReference type="Gene3D" id="1.20.1070.10">
    <property type="entry name" value="Rhodopsin 7-helix transmembrane proteins"/>
    <property type="match status" value="1"/>
</dbReference>
<dbReference type="GO" id="GO:0016020">
    <property type="term" value="C:membrane"/>
    <property type="evidence" value="ECO:0007669"/>
    <property type="project" value="UniProtKB-SubCell"/>
</dbReference>
<dbReference type="PANTHER" id="PTHR46641:SF2">
    <property type="entry name" value="FMRFAMIDE RECEPTOR"/>
    <property type="match status" value="1"/>
</dbReference>
<protein>
    <submittedName>
        <fullName evidence="7">DgyrCDS5321</fullName>
    </submittedName>
</protein>
<feature type="transmembrane region" description="Helical" evidence="5">
    <location>
        <begin position="139"/>
        <end position="159"/>
    </location>
</feature>
<feature type="transmembrane region" description="Helical" evidence="5">
    <location>
        <begin position="15"/>
        <end position="39"/>
    </location>
</feature>
<evidence type="ECO:0000313" key="8">
    <source>
        <dbReference type="Proteomes" id="UP000549394"/>
    </source>
</evidence>
<accession>A0A7I8VL68</accession>
<feature type="domain" description="G-protein coupled receptors family 1 profile" evidence="6">
    <location>
        <begin position="32"/>
        <end position="297"/>
    </location>
</feature>
<evidence type="ECO:0000259" key="6">
    <source>
        <dbReference type="PROSITE" id="PS50262"/>
    </source>
</evidence>
<sequence>MNSSGLIYDASALQYGAWGVSGSLISALGLLGNVLSIIVLSDHRFRSSTSVYLICLAVVDMLVLVSMLLCFSLPAISNYTDQLDFYNSEIFPRMNPYAYPLALTAQTCSVFITVAFTIERYIVVCKPLKANKLCTVKRARRYAILVILISLIYNVPRWFEFKLSDTNDNNTTVQMLTALGDNQLYNYIYKVYMYTIIIVIGPFLFLLCLNAALVRTLHRANRNMQQSKHSAQEHNITVVIIIVVGTFLVCQLPSIPDNICGAIYSSAEVRESPNLIRLHTLSNLMVISNSAVNFFLYAVFGKKFRRVFRLKLNFCFGIPIKNQQHTDFTTIPMINTNNGAV</sequence>
<dbReference type="InterPro" id="IPR000276">
    <property type="entry name" value="GPCR_Rhodpsn"/>
</dbReference>
<keyword evidence="8" id="KW-1185">Reference proteome</keyword>
<feature type="transmembrane region" description="Helical" evidence="5">
    <location>
        <begin position="235"/>
        <end position="255"/>
    </location>
</feature>
<dbReference type="PRINTS" id="PR00237">
    <property type="entry name" value="GPCRRHODOPSN"/>
</dbReference>
<evidence type="ECO:0000256" key="5">
    <source>
        <dbReference type="SAM" id="Phobius"/>
    </source>
</evidence>
<keyword evidence="2 5" id="KW-0812">Transmembrane</keyword>
<dbReference type="SUPFAM" id="SSF81321">
    <property type="entry name" value="Family A G protein-coupled receptor-like"/>
    <property type="match status" value="1"/>
</dbReference>
<feature type="transmembrane region" description="Helical" evidence="5">
    <location>
        <begin position="275"/>
        <end position="300"/>
    </location>
</feature>
<evidence type="ECO:0000256" key="1">
    <source>
        <dbReference type="ARBA" id="ARBA00004370"/>
    </source>
</evidence>
<evidence type="ECO:0000256" key="2">
    <source>
        <dbReference type="ARBA" id="ARBA00022692"/>
    </source>
</evidence>
<dbReference type="Proteomes" id="UP000549394">
    <property type="component" value="Unassembled WGS sequence"/>
</dbReference>
<evidence type="ECO:0000256" key="4">
    <source>
        <dbReference type="ARBA" id="ARBA00023136"/>
    </source>
</evidence>
<dbReference type="InterPro" id="IPR052954">
    <property type="entry name" value="GPCR-Ligand_Int"/>
</dbReference>
<dbReference type="PANTHER" id="PTHR46641">
    <property type="entry name" value="FMRFAMIDE RECEPTOR-RELATED"/>
    <property type="match status" value="1"/>
</dbReference>
<dbReference type="GO" id="GO:0004930">
    <property type="term" value="F:G protein-coupled receptor activity"/>
    <property type="evidence" value="ECO:0007669"/>
    <property type="project" value="InterPro"/>
</dbReference>
<dbReference type="EMBL" id="CAJFCJ010000006">
    <property type="protein sequence ID" value="CAD5116431.1"/>
    <property type="molecule type" value="Genomic_DNA"/>
</dbReference>
<dbReference type="OrthoDB" id="10011262at2759"/>
<keyword evidence="4 5" id="KW-0472">Membrane</keyword>
<dbReference type="Pfam" id="PF00001">
    <property type="entry name" value="7tm_1"/>
    <property type="match status" value="1"/>
</dbReference>
<evidence type="ECO:0000256" key="3">
    <source>
        <dbReference type="ARBA" id="ARBA00022989"/>
    </source>
</evidence>